<reference evidence="1 2" key="1">
    <citation type="journal article" date="2009" name="Environ. Microbiol.">
        <title>Genome sequence of Desulfobacterium autotrophicum HRM2, a marine sulfate reducer oxidizing organic carbon completely to carbon dioxide.</title>
        <authorList>
            <person name="Strittmatter A.W."/>
            <person name="Liesegang H."/>
            <person name="Rabus R."/>
            <person name="Decker I."/>
            <person name="Amann J."/>
            <person name="Andres S."/>
            <person name="Henne A."/>
            <person name="Fricke W.F."/>
            <person name="Martinez-Arias R."/>
            <person name="Bartels D."/>
            <person name="Goesmann A."/>
            <person name="Krause L."/>
            <person name="Puehler A."/>
            <person name="Klenk H.P."/>
            <person name="Richter M."/>
            <person name="Schuler M."/>
            <person name="Gloeckner F.O."/>
            <person name="Meyerdierks A."/>
            <person name="Gottschalk G."/>
            <person name="Amann R."/>
        </authorList>
    </citation>
    <scope>NUCLEOTIDE SEQUENCE [LARGE SCALE GENOMIC DNA]</scope>
    <source>
        <strain evidence="2">ATCC 43914 / DSM 3382 / HRM2</strain>
    </source>
</reference>
<dbReference type="Proteomes" id="UP000000442">
    <property type="component" value="Chromosome"/>
</dbReference>
<sequence>MWTRQHTMNPIDNYRYDGWNRSGDKFGYGSFDEIPDGLTRSNFSLSDPVTCSGSGNGQFNRRAMPVNTGHFASVSASQTVQMVPLFKEFGKPVPTAQIVRPFQD</sequence>
<protein>
    <submittedName>
        <fullName evidence="1">Uncharacterized protein</fullName>
    </submittedName>
</protein>
<dbReference type="STRING" id="177437.HRM2_41370"/>
<accession>C0QCW2</accession>
<gene>
    <name evidence="1" type="ordered locus">HRM2_41370</name>
</gene>
<evidence type="ECO:0000313" key="2">
    <source>
        <dbReference type="Proteomes" id="UP000000442"/>
    </source>
</evidence>
<proteinExistence type="predicted"/>
<dbReference type="AlphaFoldDB" id="C0QCW2"/>
<organism evidence="1 2">
    <name type="scientific">Desulforapulum autotrophicum (strain ATCC 43914 / DSM 3382 / VKM B-1955 / HRM2)</name>
    <name type="common">Desulfobacterium autotrophicum</name>
    <dbReference type="NCBI Taxonomy" id="177437"/>
    <lineage>
        <taxon>Bacteria</taxon>
        <taxon>Pseudomonadati</taxon>
        <taxon>Thermodesulfobacteriota</taxon>
        <taxon>Desulfobacteria</taxon>
        <taxon>Desulfobacterales</taxon>
        <taxon>Desulfobacteraceae</taxon>
        <taxon>Desulforapulum</taxon>
    </lineage>
</organism>
<keyword evidence="2" id="KW-1185">Reference proteome</keyword>
<evidence type="ECO:0000313" key="1">
    <source>
        <dbReference type="EMBL" id="ACN17194.1"/>
    </source>
</evidence>
<dbReference type="EMBL" id="CP001087">
    <property type="protein sequence ID" value="ACN17194.1"/>
    <property type="molecule type" value="Genomic_DNA"/>
</dbReference>
<dbReference type="KEGG" id="dat:HRM2_41370"/>
<dbReference type="HOGENOM" id="CLU_2245559_0_0_7"/>
<name>C0QCW2_DESAH</name>